<dbReference type="GO" id="GO:0016805">
    <property type="term" value="F:dipeptidase activity"/>
    <property type="evidence" value="ECO:0007669"/>
    <property type="project" value="InterPro"/>
</dbReference>
<protein>
    <recommendedName>
        <fullName evidence="6">Dipeptidase</fullName>
    </recommendedName>
</protein>
<dbReference type="VEuPathDB" id="FungiDB:SDRG_05018"/>
<dbReference type="OMA" id="TNIAMER"/>
<dbReference type="InterPro" id="IPR005322">
    <property type="entry name" value="Peptidase_C69"/>
</dbReference>
<dbReference type="OrthoDB" id="5175656at2759"/>
<dbReference type="AlphaFoldDB" id="T0QHI8"/>
<dbReference type="eggNOG" id="ENOG502QR8T">
    <property type="taxonomic scope" value="Eukaryota"/>
</dbReference>
<evidence type="ECO:0000256" key="3">
    <source>
        <dbReference type="SAM" id="SignalP"/>
    </source>
</evidence>
<dbReference type="PROSITE" id="PS51257">
    <property type="entry name" value="PROKAR_LIPOPROTEIN"/>
    <property type="match status" value="1"/>
</dbReference>
<name>T0QHI8_SAPDV</name>
<dbReference type="GO" id="GO:0070004">
    <property type="term" value="F:cysteine-type exopeptidase activity"/>
    <property type="evidence" value="ECO:0007669"/>
    <property type="project" value="InterPro"/>
</dbReference>
<keyword evidence="2" id="KW-0472">Membrane</keyword>
<dbReference type="PANTHER" id="PTHR12994:SF17">
    <property type="entry name" value="LD30995P"/>
    <property type="match status" value="1"/>
</dbReference>
<dbReference type="InParanoid" id="T0QHI8"/>
<feature type="signal peptide" evidence="3">
    <location>
        <begin position="1"/>
        <end position="16"/>
    </location>
</feature>
<dbReference type="Proteomes" id="UP000030762">
    <property type="component" value="Unassembled WGS sequence"/>
</dbReference>
<feature type="transmembrane region" description="Helical" evidence="2">
    <location>
        <begin position="580"/>
        <end position="601"/>
    </location>
</feature>
<keyword evidence="3" id="KW-0732">Signal</keyword>
<keyword evidence="2" id="KW-1133">Transmembrane helix</keyword>
<sequence length="614" mass="66614">MRLFTLLSALATAAQACTMIAVGKNATIDGSTIVTHNDDAGGDAADLRLVAIAAADHAPGSMRAVYKIFGGYPRIVAQDRGPQYEPVGGQNVSVPLGSIPQVAHTYSYIQQEYGIVNEVQLAIGESTCNAKSTGWPLNMPGGHSMFGIGELTNIAMERCDSARCAIQTMGDLAVEHGFYGEYGGTPEAPGYDSEALGITDKYGEVWIFHILASPANDSAVWAAQRVPDAHIAVLANRFTIGAIDLNKPDEFLASANVFSAAEAAGWYTPQVPGRTEDFHFAKVYGAAPPPGPHFYADGRSWRIYSTFAPSVDVPKTFGFVADYPHYPFSAPVDRPLALQEVTTILRDQYQGTEFDLTKGVAAGPFGSPLRYSGFTRGVRGGWVNPISVHRTLYSYAVHVTSIDATLWFGQSAPHGTVFTPFSSRQAALPPSYHDLAGKQSEFHHESAWWAFNFVNNWRALRYDLISEDVSAFTTKFQDEAHTIHDRALQHATTLETDEARRVFLETAHNRFAQRVVDARWRLAWALVAKYSDGYVTTSEELGGMASPGYPAWWLNSTNYVQWTPLPTPTIALATTASASLGVASLSLVCGVAIGVVAPYVLTASRRRRGYLPVA</sequence>
<evidence type="ECO:0000256" key="1">
    <source>
        <dbReference type="ARBA" id="ARBA00005705"/>
    </source>
</evidence>
<evidence type="ECO:0000256" key="2">
    <source>
        <dbReference type="SAM" id="Phobius"/>
    </source>
</evidence>
<evidence type="ECO:0008006" key="6">
    <source>
        <dbReference type="Google" id="ProtNLM"/>
    </source>
</evidence>
<dbReference type="Pfam" id="PF03577">
    <property type="entry name" value="Peptidase_C69"/>
    <property type="match status" value="1"/>
</dbReference>
<gene>
    <name evidence="4" type="ORF">SDRG_05018</name>
</gene>
<comment type="similarity">
    <text evidence="1">Belongs to the peptidase C69 family. Secernin subfamily.</text>
</comment>
<evidence type="ECO:0000313" key="4">
    <source>
        <dbReference type="EMBL" id="EQC37414.1"/>
    </source>
</evidence>
<dbReference type="GO" id="GO:0006508">
    <property type="term" value="P:proteolysis"/>
    <property type="evidence" value="ECO:0007669"/>
    <property type="project" value="InterPro"/>
</dbReference>
<keyword evidence="2" id="KW-0812">Transmembrane</keyword>
<dbReference type="EMBL" id="JH767144">
    <property type="protein sequence ID" value="EQC37414.1"/>
    <property type="molecule type" value="Genomic_DNA"/>
</dbReference>
<feature type="chain" id="PRO_5004583343" description="Dipeptidase" evidence="3">
    <location>
        <begin position="17"/>
        <end position="614"/>
    </location>
</feature>
<keyword evidence="5" id="KW-1185">Reference proteome</keyword>
<reference evidence="4 5" key="1">
    <citation type="submission" date="2012-04" db="EMBL/GenBank/DDBJ databases">
        <title>The Genome Sequence of Saprolegnia declina VS20.</title>
        <authorList>
            <consortium name="The Broad Institute Genome Sequencing Platform"/>
            <person name="Russ C."/>
            <person name="Nusbaum C."/>
            <person name="Tyler B."/>
            <person name="van West P."/>
            <person name="Dieguez-Uribeondo J."/>
            <person name="de Bruijn I."/>
            <person name="Tripathy S."/>
            <person name="Jiang R."/>
            <person name="Young S.K."/>
            <person name="Zeng Q."/>
            <person name="Gargeya S."/>
            <person name="Fitzgerald M."/>
            <person name="Haas B."/>
            <person name="Abouelleil A."/>
            <person name="Alvarado L."/>
            <person name="Arachchi H.M."/>
            <person name="Berlin A."/>
            <person name="Chapman S.B."/>
            <person name="Goldberg J."/>
            <person name="Griggs A."/>
            <person name="Gujja S."/>
            <person name="Hansen M."/>
            <person name="Howarth C."/>
            <person name="Imamovic A."/>
            <person name="Larimer J."/>
            <person name="McCowen C."/>
            <person name="Montmayeur A."/>
            <person name="Murphy C."/>
            <person name="Neiman D."/>
            <person name="Pearson M."/>
            <person name="Priest M."/>
            <person name="Roberts A."/>
            <person name="Saif S."/>
            <person name="Shea T."/>
            <person name="Sisk P."/>
            <person name="Sykes S."/>
            <person name="Wortman J."/>
            <person name="Nusbaum C."/>
            <person name="Birren B."/>
        </authorList>
    </citation>
    <scope>NUCLEOTIDE SEQUENCE [LARGE SCALE GENOMIC DNA]</scope>
    <source>
        <strain evidence="4 5">VS20</strain>
    </source>
</reference>
<proteinExistence type="inferred from homology"/>
<accession>T0QHI8</accession>
<evidence type="ECO:0000313" key="5">
    <source>
        <dbReference type="Proteomes" id="UP000030762"/>
    </source>
</evidence>
<dbReference type="PANTHER" id="PTHR12994">
    <property type="entry name" value="SECERNIN"/>
    <property type="match status" value="1"/>
</dbReference>
<organism evidence="4 5">
    <name type="scientific">Saprolegnia diclina (strain VS20)</name>
    <dbReference type="NCBI Taxonomy" id="1156394"/>
    <lineage>
        <taxon>Eukaryota</taxon>
        <taxon>Sar</taxon>
        <taxon>Stramenopiles</taxon>
        <taxon>Oomycota</taxon>
        <taxon>Saprolegniomycetes</taxon>
        <taxon>Saprolegniales</taxon>
        <taxon>Saprolegniaceae</taxon>
        <taxon>Saprolegnia</taxon>
    </lineage>
</organism>
<dbReference type="RefSeq" id="XP_008608934.1">
    <property type="nucleotide sequence ID" value="XM_008610712.1"/>
</dbReference>
<dbReference type="STRING" id="1156394.T0QHI8"/>
<dbReference type="GeneID" id="19945745"/>